<dbReference type="GO" id="GO:0005324">
    <property type="term" value="F:long-chain fatty acid transmembrane transporter activity"/>
    <property type="evidence" value="ECO:0007669"/>
    <property type="project" value="TreeGrafter"/>
</dbReference>
<dbReference type="GO" id="GO:0004467">
    <property type="term" value="F:long-chain fatty acid-CoA ligase activity"/>
    <property type="evidence" value="ECO:0007669"/>
    <property type="project" value="TreeGrafter"/>
</dbReference>
<comment type="similarity">
    <text evidence="1">Belongs to the ATP-dependent AMP-binding enzyme family.</text>
</comment>
<evidence type="ECO:0000259" key="5">
    <source>
        <dbReference type="Pfam" id="PF00501"/>
    </source>
</evidence>
<evidence type="ECO:0000256" key="4">
    <source>
        <dbReference type="ARBA" id="ARBA00022840"/>
    </source>
</evidence>
<accession>A0A346XUQ0</accession>
<dbReference type="InterPro" id="IPR000873">
    <property type="entry name" value="AMP-dep_synth/lig_dom"/>
</dbReference>
<dbReference type="EMBL" id="CP031165">
    <property type="protein sequence ID" value="AXV05947.1"/>
    <property type="molecule type" value="Genomic_DNA"/>
</dbReference>
<evidence type="ECO:0000256" key="1">
    <source>
        <dbReference type="ARBA" id="ARBA00006432"/>
    </source>
</evidence>
<dbReference type="Gene3D" id="3.30.300.30">
    <property type="match status" value="1"/>
</dbReference>
<dbReference type="AlphaFoldDB" id="A0A346XUQ0"/>
<keyword evidence="7" id="KW-1185">Reference proteome</keyword>
<dbReference type="SUPFAM" id="SSF56801">
    <property type="entry name" value="Acetyl-CoA synthetase-like"/>
    <property type="match status" value="1"/>
</dbReference>
<dbReference type="RefSeq" id="WP_216826431.1">
    <property type="nucleotide sequence ID" value="NZ_CP031165.1"/>
</dbReference>
<dbReference type="KEGG" id="euz:DVS28_a1247"/>
<dbReference type="Gene3D" id="3.40.50.1820">
    <property type="entry name" value="alpha/beta hydrolase"/>
    <property type="match status" value="1"/>
</dbReference>
<keyword evidence="3" id="KW-0547">Nucleotide-binding</keyword>
<dbReference type="Gene3D" id="3.40.50.12780">
    <property type="entry name" value="N-terminal domain of ligase-like"/>
    <property type="match status" value="1"/>
</dbReference>
<dbReference type="PANTHER" id="PTHR43107">
    <property type="entry name" value="LONG-CHAIN FATTY ACID TRANSPORT PROTEIN"/>
    <property type="match status" value="1"/>
</dbReference>
<dbReference type="GO" id="GO:0005524">
    <property type="term" value="F:ATP binding"/>
    <property type="evidence" value="ECO:0007669"/>
    <property type="project" value="UniProtKB-KW"/>
</dbReference>
<keyword evidence="2" id="KW-0436">Ligase</keyword>
<evidence type="ECO:0000313" key="7">
    <source>
        <dbReference type="Proteomes" id="UP000264006"/>
    </source>
</evidence>
<organism evidence="6 7">
    <name type="scientific">Euzebya pacifica</name>
    <dbReference type="NCBI Taxonomy" id="1608957"/>
    <lineage>
        <taxon>Bacteria</taxon>
        <taxon>Bacillati</taxon>
        <taxon>Actinomycetota</taxon>
        <taxon>Nitriliruptoria</taxon>
        <taxon>Euzebyales</taxon>
    </lineage>
</organism>
<dbReference type="GO" id="GO:0044539">
    <property type="term" value="P:long-chain fatty acid import into cell"/>
    <property type="evidence" value="ECO:0007669"/>
    <property type="project" value="TreeGrafter"/>
</dbReference>
<reference evidence="6 7" key="1">
    <citation type="submission" date="2018-09" db="EMBL/GenBank/DDBJ databases">
        <title>Complete genome sequence of Euzebya sp. DY32-46 isolated from seawater of Pacific Ocean.</title>
        <authorList>
            <person name="Xu L."/>
            <person name="Wu Y.-H."/>
            <person name="Xu X.-W."/>
        </authorList>
    </citation>
    <scope>NUCLEOTIDE SEQUENCE [LARGE SCALE GENOMIC DNA]</scope>
    <source>
        <strain evidence="6 7">DY32-46</strain>
    </source>
</reference>
<proteinExistence type="inferred from homology"/>
<keyword evidence="4" id="KW-0067">ATP-binding</keyword>
<evidence type="ECO:0000256" key="3">
    <source>
        <dbReference type="ARBA" id="ARBA00022741"/>
    </source>
</evidence>
<dbReference type="InterPro" id="IPR042099">
    <property type="entry name" value="ANL_N_sf"/>
</dbReference>
<dbReference type="PANTHER" id="PTHR43107:SF15">
    <property type="entry name" value="FATTY ACID TRANSPORT PROTEIN 3, ISOFORM A"/>
    <property type="match status" value="1"/>
</dbReference>
<name>A0A346XUQ0_9ACTN</name>
<gene>
    <name evidence="6" type="ORF">DVS28_a1247</name>
</gene>
<dbReference type="Proteomes" id="UP000264006">
    <property type="component" value="Chromosome"/>
</dbReference>
<protein>
    <submittedName>
        <fullName evidence="6">Polyhydroxyalkanoic acid synthase</fullName>
    </submittedName>
</protein>
<feature type="domain" description="AMP-dependent synthetase/ligase" evidence="5">
    <location>
        <begin position="441"/>
        <end position="782"/>
    </location>
</feature>
<dbReference type="NCBIfam" id="NF005898">
    <property type="entry name" value="PRK07868.1"/>
    <property type="match status" value="1"/>
</dbReference>
<dbReference type="GO" id="GO:0005886">
    <property type="term" value="C:plasma membrane"/>
    <property type="evidence" value="ECO:0007669"/>
    <property type="project" value="TreeGrafter"/>
</dbReference>
<dbReference type="InterPro" id="IPR045851">
    <property type="entry name" value="AMP-bd_C_sf"/>
</dbReference>
<sequence>MAALMPTRLVKSALRLGMATQNALEVARFGGLDTGEDSSPYDVVGRTPVYRLRRYFPETGGQGRPPLLLVPPLMLSTEVYDVAPHVSGVRALHEMGVDPWVVDFGAPEHEEGGLQRTLADHVLAVSDAIDRVRRATGRDIHLGGYSQGGMFCYQTTAYRRGEGIASLITFGSPVDVHLLSPAGLPVAQLAEAATAIANTVLSRTSVPAGLSRRAFQLLDPLKTVRARVDFLMQLHNREALLEREGSRRFLEQDGWVAWPGPAVAEFATQFLAHNRLLSGGFVIGDRMVTLADIAVPMLAVVGSVDEIANAPAVRAVRRAAPMADVWELTLHAGHMGLVVGNGARQHSWPVVADWVHWQEGTADRPVQITELTEDHDDDSTASAVEVVTDVAISAAHVAAESAISATKALRGVFGEAIDQLPRLARLDRVEADTRVSFALLLEERARRHPDDTFFLFDGRGYSYAEALRRVDAITRGLLGLGVRQGEHVGVLMGTRPTAVALVTALSRVGAVAVMLRPDGDIPLEIGLGQVSRIIADPDHATDAMAVWPGQVLVLGTGGDRDRTLPDGVVDMELIDPNRVALPGWYAPNQGRARDLALVLFTSRGERTRANRITNGRWALSAFGTASAASLGSADTVYAVSPLYHPATLLTAIGGAVVSGARLAVAPDFTPTRFWDEVRRYGITAVSYTWTMLGDLLDAPPSPAERHHPIRLFFGSGMPSGLWERVLDRFRPARVLEFYAHTEGETVLANLTRDKVGAMGRRLPGTAEVAVAAWDPETGQLQSAPDGFVRRADPDEPGVLLARVGRGRTDVRGRLLRGVFTRGDAWLWTGDVFSEDVDGDLWLLGNSASLIRTADGVVYPRPVQAALESDDAVDLCAVYGVRPEGSDTAVTVAAVTVRPGRELTADRIRRALSPVDGTSWPTAIRVLERMPRSAHYRVHTGPLRAEGLPEDLVGWVWDDETGTYVPATPAAVGTLAG</sequence>
<dbReference type="InterPro" id="IPR029058">
    <property type="entry name" value="AB_hydrolase_fold"/>
</dbReference>
<evidence type="ECO:0000313" key="6">
    <source>
        <dbReference type="EMBL" id="AXV05947.1"/>
    </source>
</evidence>
<evidence type="ECO:0000256" key="2">
    <source>
        <dbReference type="ARBA" id="ARBA00022598"/>
    </source>
</evidence>
<dbReference type="Pfam" id="PF00501">
    <property type="entry name" value="AMP-binding"/>
    <property type="match status" value="1"/>
</dbReference>
<dbReference type="SUPFAM" id="SSF53474">
    <property type="entry name" value="alpha/beta-Hydrolases"/>
    <property type="match status" value="1"/>
</dbReference>